<evidence type="ECO:0000256" key="2">
    <source>
        <dbReference type="ARBA" id="ARBA00022723"/>
    </source>
</evidence>
<dbReference type="InterPro" id="IPR009056">
    <property type="entry name" value="Cyt_c-like_dom"/>
</dbReference>
<name>A4GIF0_9BACT</name>
<dbReference type="GO" id="GO:0046872">
    <property type="term" value="F:metal ion binding"/>
    <property type="evidence" value="ECO:0007669"/>
    <property type="project" value="UniProtKB-KW"/>
</dbReference>
<keyword evidence="3 4" id="KW-0408">Iron</keyword>
<accession>A4GIF0</accession>
<proteinExistence type="predicted"/>
<dbReference type="AlphaFoldDB" id="A4GIF0"/>
<evidence type="ECO:0000259" key="5">
    <source>
        <dbReference type="PROSITE" id="PS51007"/>
    </source>
</evidence>
<dbReference type="PROSITE" id="PS51007">
    <property type="entry name" value="CYTC"/>
    <property type="match status" value="1"/>
</dbReference>
<organism evidence="6">
    <name type="scientific">uncultured marine bacterium HF10_19P19</name>
    <dbReference type="NCBI Taxonomy" id="413067"/>
    <lineage>
        <taxon>Bacteria</taxon>
        <taxon>environmental samples</taxon>
    </lineage>
</organism>
<dbReference type="Gene3D" id="1.10.760.10">
    <property type="entry name" value="Cytochrome c-like domain"/>
    <property type="match status" value="1"/>
</dbReference>
<evidence type="ECO:0000256" key="1">
    <source>
        <dbReference type="ARBA" id="ARBA00022617"/>
    </source>
</evidence>
<reference evidence="6" key="2">
    <citation type="journal article" date="2007" name="Proc. Natl. Acad. Sci. U.S.A.">
        <title>Proteorhodopsin photosystem gene expression enables photophosphorylation in a heterologous host.</title>
        <authorList>
            <person name="Martinez A."/>
            <person name="Bradley A.S."/>
            <person name="Waldbauer J.R."/>
            <person name="Summons R.E."/>
            <person name="Delong E.F."/>
        </authorList>
    </citation>
    <scope>NUCLEOTIDE SEQUENCE</scope>
</reference>
<keyword evidence="2 4" id="KW-0479">Metal-binding</keyword>
<dbReference type="InterPro" id="IPR036909">
    <property type="entry name" value="Cyt_c-like_dom_sf"/>
</dbReference>
<protein>
    <recommendedName>
        <fullName evidence="5">Cytochrome c domain-containing protein</fullName>
    </recommendedName>
</protein>
<evidence type="ECO:0000256" key="4">
    <source>
        <dbReference type="PROSITE-ProRule" id="PRU00433"/>
    </source>
</evidence>
<dbReference type="GO" id="GO:0009055">
    <property type="term" value="F:electron transfer activity"/>
    <property type="evidence" value="ECO:0007669"/>
    <property type="project" value="InterPro"/>
</dbReference>
<dbReference type="SUPFAM" id="SSF46626">
    <property type="entry name" value="Cytochrome c"/>
    <property type="match status" value="1"/>
</dbReference>
<feature type="domain" description="Cytochrome c" evidence="5">
    <location>
        <begin position="41"/>
        <end position="139"/>
    </location>
</feature>
<keyword evidence="1 4" id="KW-0349">Heme</keyword>
<sequence length="150" mass="16720">MIYSRRISVFIKHALFVTMCFGMWVLVSLFGVMQAQASDKVLLEKGEKLVRQHCTRCHVVGNLNKYGGIGSTPSFGAMKSLPDWQDRFATFWSLLPHPSVVQVEGLSPERPKGLLATTKQIFLNMDDVDAIQAYVDTVPVKDLGGGVNYR</sequence>
<evidence type="ECO:0000313" key="6">
    <source>
        <dbReference type="EMBL" id="ABL60960.1"/>
    </source>
</evidence>
<reference evidence="6" key="1">
    <citation type="journal article" date="2007" name="Environ. Microbiol.">
        <title>Proteorhodopsin photosystem gene clusters exhibit co-evolutionary trends and shared ancestry among diverse marine microbial phyla.</title>
        <authorList>
            <person name="McCarren J."/>
            <person name="Delong E.F."/>
        </authorList>
    </citation>
    <scope>NUCLEOTIDE SEQUENCE</scope>
</reference>
<dbReference type="GO" id="GO:0020037">
    <property type="term" value="F:heme binding"/>
    <property type="evidence" value="ECO:0007669"/>
    <property type="project" value="InterPro"/>
</dbReference>
<gene>
    <name evidence="6" type="ORF">ALOHA_HF1019P19.23</name>
</gene>
<evidence type="ECO:0000256" key="3">
    <source>
        <dbReference type="ARBA" id="ARBA00023004"/>
    </source>
</evidence>
<dbReference type="EMBL" id="EF100190">
    <property type="protein sequence ID" value="ABL60960.1"/>
    <property type="molecule type" value="Genomic_DNA"/>
</dbReference>